<dbReference type="Proteomes" id="UP001283361">
    <property type="component" value="Unassembled WGS sequence"/>
</dbReference>
<dbReference type="EMBL" id="JAWDGP010002904">
    <property type="protein sequence ID" value="KAK3778606.1"/>
    <property type="molecule type" value="Genomic_DNA"/>
</dbReference>
<evidence type="ECO:0000313" key="2">
    <source>
        <dbReference type="EMBL" id="KAK3778606.1"/>
    </source>
</evidence>
<proteinExistence type="predicted"/>
<gene>
    <name evidence="2" type="ORF">RRG08_010903</name>
</gene>
<name>A0AAE1DPR2_9GAST</name>
<dbReference type="AlphaFoldDB" id="A0AAE1DPR2"/>
<accession>A0AAE1DPR2</accession>
<evidence type="ECO:0000256" key="1">
    <source>
        <dbReference type="SAM" id="MobiDB-lite"/>
    </source>
</evidence>
<reference evidence="2" key="1">
    <citation type="journal article" date="2023" name="G3 (Bethesda)">
        <title>A reference genome for the long-term kleptoplast-retaining sea slug Elysia crispata morphotype clarki.</title>
        <authorList>
            <person name="Eastman K.E."/>
            <person name="Pendleton A.L."/>
            <person name="Shaikh M.A."/>
            <person name="Suttiyut T."/>
            <person name="Ogas R."/>
            <person name="Tomko P."/>
            <person name="Gavelis G."/>
            <person name="Widhalm J.R."/>
            <person name="Wisecaver J.H."/>
        </authorList>
    </citation>
    <scope>NUCLEOTIDE SEQUENCE</scope>
    <source>
        <strain evidence="2">ECLA1</strain>
    </source>
</reference>
<sequence>MTTSILVSHSTWPYLGDGYPSLLVQTGRHSGRLELAPALSRVDSLSNWSPARGKTSQAQAMADVKTS</sequence>
<evidence type="ECO:0000313" key="3">
    <source>
        <dbReference type="Proteomes" id="UP001283361"/>
    </source>
</evidence>
<protein>
    <submittedName>
        <fullName evidence="2">Uncharacterized protein</fullName>
    </submittedName>
</protein>
<feature type="region of interest" description="Disordered" evidence="1">
    <location>
        <begin position="46"/>
        <end position="67"/>
    </location>
</feature>
<comment type="caution">
    <text evidence="2">The sequence shown here is derived from an EMBL/GenBank/DDBJ whole genome shotgun (WGS) entry which is preliminary data.</text>
</comment>
<organism evidence="2 3">
    <name type="scientific">Elysia crispata</name>
    <name type="common">lettuce slug</name>
    <dbReference type="NCBI Taxonomy" id="231223"/>
    <lineage>
        <taxon>Eukaryota</taxon>
        <taxon>Metazoa</taxon>
        <taxon>Spiralia</taxon>
        <taxon>Lophotrochozoa</taxon>
        <taxon>Mollusca</taxon>
        <taxon>Gastropoda</taxon>
        <taxon>Heterobranchia</taxon>
        <taxon>Euthyneura</taxon>
        <taxon>Panpulmonata</taxon>
        <taxon>Sacoglossa</taxon>
        <taxon>Placobranchoidea</taxon>
        <taxon>Plakobranchidae</taxon>
        <taxon>Elysia</taxon>
    </lineage>
</organism>
<keyword evidence="3" id="KW-1185">Reference proteome</keyword>